<dbReference type="EMBL" id="RSEC01000048">
    <property type="protein sequence ID" value="RSD16370.1"/>
    <property type="molecule type" value="Genomic_DNA"/>
</dbReference>
<proteinExistence type="predicted"/>
<dbReference type="Proteomes" id="UP000267081">
    <property type="component" value="Unassembled WGS sequence"/>
</dbReference>
<organism evidence="2 3">
    <name type="scientific">Amycolatopsis eburnea</name>
    <dbReference type="NCBI Taxonomy" id="2267691"/>
    <lineage>
        <taxon>Bacteria</taxon>
        <taxon>Bacillati</taxon>
        <taxon>Actinomycetota</taxon>
        <taxon>Actinomycetes</taxon>
        <taxon>Pseudonocardiales</taxon>
        <taxon>Pseudonocardiaceae</taxon>
        <taxon>Amycolatopsis</taxon>
    </lineage>
</organism>
<comment type="caution">
    <text evidence="2">The sequence shown here is derived from an EMBL/GenBank/DDBJ whole genome shotgun (WGS) entry which is preliminary data.</text>
</comment>
<sequence>MKKLLAGGLTLAATGLFIGVAAVAPAEASACPSGALCAYLSKDYAGDPGTVYDNNTNLLQYSKFNNAVSVSNSGTKCTVRIYSGTGYTGSHVDIPRGYGIGNLSGTPFYKNVASNYWCL</sequence>
<gene>
    <name evidence="2" type="ORF">EIY87_22250</name>
</gene>
<dbReference type="RefSeq" id="WP_125311275.1">
    <property type="nucleotide sequence ID" value="NZ_RSEC01000048.1"/>
</dbReference>
<evidence type="ECO:0008006" key="4">
    <source>
        <dbReference type="Google" id="ProtNLM"/>
    </source>
</evidence>
<dbReference type="AlphaFoldDB" id="A0A3R9DW35"/>
<accession>A0A3R9DW35</accession>
<keyword evidence="3" id="KW-1185">Reference proteome</keyword>
<reference evidence="2 3" key="1">
    <citation type="submission" date="2018-12" db="EMBL/GenBank/DDBJ databases">
        <title>Amycolatopsis eburnea sp. nov. actinomycete associate with arbuscular mycorrhiza fungal spore.</title>
        <authorList>
            <person name="Lumyong S."/>
            <person name="Chaiya L."/>
        </authorList>
    </citation>
    <scope>NUCLEOTIDE SEQUENCE [LARGE SCALE GENOMIC DNA]</scope>
    <source>
        <strain evidence="2 3">GLM-1</strain>
    </source>
</reference>
<evidence type="ECO:0000313" key="3">
    <source>
        <dbReference type="Proteomes" id="UP000267081"/>
    </source>
</evidence>
<evidence type="ECO:0000313" key="2">
    <source>
        <dbReference type="EMBL" id="RSD16370.1"/>
    </source>
</evidence>
<evidence type="ECO:0000256" key="1">
    <source>
        <dbReference type="SAM" id="SignalP"/>
    </source>
</evidence>
<feature type="signal peptide" evidence="1">
    <location>
        <begin position="1"/>
        <end position="26"/>
    </location>
</feature>
<dbReference type="OrthoDB" id="4274714at2"/>
<keyword evidence="1" id="KW-0732">Signal</keyword>
<feature type="chain" id="PRO_5039523166" description="Peptidase inhibitor family I36" evidence="1">
    <location>
        <begin position="27"/>
        <end position="119"/>
    </location>
</feature>
<protein>
    <recommendedName>
        <fullName evidence="4">Peptidase inhibitor family I36</fullName>
    </recommendedName>
</protein>
<name>A0A3R9DW35_9PSEU</name>
<dbReference type="Gene3D" id="2.60.20.10">
    <property type="entry name" value="Crystallins"/>
    <property type="match status" value="1"/>
</dbReference>
<dbReference type="Pfam" id="PF03995">
    <property type="entry name" value="Inhibitor_I36"/>
    <property type="match status" value="1"/>
</dbReference>